<dbReference type="PROSITE" id="PS51257">
    <property type="entry name" value="PROKAR_LIPOPROTEIN"/>
    <property type="match status" value="1"/>
</dbReference>
<evidence type="ECO:0000256" key="3">
    <source>
        <dbReference type="ARBA" id="ARBA00022475"/>
    </source>
</evidence>
<keyword evidence="2" id="KW-0813">Transport</keyword>
<keyword evidence="4 8" id="KW-0812">Transmembrane</keyword>
<name>A0A1I3MEB6_9BACL</name>
<dbReference type="InterPro" id="IPR003445">
    <property type="entry name" value="Cat_transpt"/>
</dbReference>
<dbReference type="GO" id="GO:0030001">
    <property type="term" value="P:metal ion transport"/>
    <property type="evidence" value="ECO:0007669"/>
    <property type="project" value="UniProtKB-ARBA"/>
</dbReference>
<dbReference type="EMBL" id="FORR01000003">
    <property type="protein sequence ID" value="SFI95130.1"/>
    <property type="molecule type" value="Genomic_DNA"/>
</dbReference>
<evidence type="ECO:0000256" key="7">
    <source>
        <dbReference type="ARBA" id="ARBA00023136"/>
    </source>
</evidence>
<proteinExistence type="predicted"/>
<keyword evidence="7 8" id="KW-0472">Membrane</keyword>
<dbReference type="GO" id="GO:0008324">
    <property type="term" value="F:monoatomic cation transmembrane transporter activity"/>
    <property type="evidence" value="ECO:0007669"/>
    <property type="project" value="InterPro"/>
</dbReference>
<evidence type="ECO:0000256" key="2">
    <source>
        <dbReference type="ARBA" id="ARBA00022448"/>
    </source>
</evidence>
<evidence type="ECO:0000256" key="4">
    <source>
        <dbReference type="ARBA" id="ARBA00022692"/>
    </source>
</evidence>
<evidence type="ECO:0000256" key="6">
    <source>
        <dbReference type="ARBA" id="ARBA00023065"/>
    </source>
</evidence>
<dbReference type="PANTHER" id="PTHR32024:SF1">
    <property type="entry name" value="KTR SYSTEM POTASSIUM UPTAKE PROTEIN B"/>
    <property type="match status" value="1"/>
</dbReference>
<feature type="transmembrane region" description="Helical" evidence="8">
    <location>
        <begin position="99"/>
        <end position="118"/>
    </location>
</feature>
<dbReference type="Pfam" id="PF02386">
    <property type="entry name" value="TrkH"/>
    <property type="match status" value="1"/>
</dbReference>
<reference evidence="9 10" key="1">
    <citation type="submission" date="2016-10" db="EMBL/GenBank/DDBJ databases">
        <authorList>
            <person name="de Groot N.N."/>
        </authorList>
    </citation>
    <scope>NUCLEOTIDE SEQUENCE [LARGE SCALE GENOMIC DNA]</scope>
    <source>
        <strain evidence="9 10">DSM 44778</strain>
    </source>
</reference>
<evidence type="ECO:0000256" key="8">
    <source>
        <dbReference type="SAM" id="Phobius"/>
    </source>
</evidence>
<comment type="subcellular location">
    <subcellularLocation>
        <location evidence="1">Cell membrane</location>
        <topology evidence="1">Multi-pass membrane protein</topology>
    </subcellularLocation>
</comment>
<dbReference type="STRING" id="46223.SAMN05421852_10325"/>
<feature type="transmembrane region" description="Helical" evidence="8">
    <location>
        <begin position="216"/>
        <end position="240"/>
    </location>
</feature>
<feature type="transmembrane region" description="Helical" evidence="8">
    <location>
        <begin position="55"/>
        <end position="79"/>
    </location>
</feature>
<evidence type="ECO:0000256" key="5">
    <source>
        <dbReference type="ARBA" id="ARBA00022989"/>
    </source>
</evidence>
<protein>
    <submittedName>
        <fullName evidence="9">Trk system potassium uptake protein TrkH</fullName>
    </submittedName>
</protein>
<evidence type="ECO:0000313" key="9">
    <source>
        <dbReference type="EMBL" id="SFI95130.1"/>
    </source>
</evidence>
<organism evidence="9 10">
    <name type="scientific">Thermoflavimicrobium dichotomicum</name>
    <dbReference type="NCBI Taxonomy" id="46223"/>
    <lineage>
        <taxon>Bacteria</taxon>
        <taxon>Bacillati</taxon>
        <taxon>Bacillota</taxon>
        <taxon>Bacilli</taxon>
        <taxon>Bacillales</taxon>
        <taxon>Thermoactinomycetaceae</taxon>
        <taxon>Thermoflavimicrobium</taxon>
    </lineage>
</organism>
<dbReference type="AlphaFoldDB" id="A0A1I3MEB6"/>
<evidence type="ECO:0000256" key="1">
    <source>
        <dbReference type="ARBA" id="ARBA00004651"/>
    </source>
</evidence>
<accession>A0A1I3MEB6</accession>
<dbReference type="PANTHER" id="PTHR32024">
    <property type="entry name" value="TRK SYSTEM POTASSIUM UPTAKE PROTEIN TRKG-RELATED"/>
    <property type="match status" value="1"/>
</dbReference>
<sequence>MVKGRFSILNKLPPPQVLVIGFALTILIGACLLTLPVSAEPGNHVSFLDALFTATSAVCVTGLVVVDMATIILGGIGFVVIREIVQYRQTKKVSLHTKLVLTTTAILLVGGTLLILLIEWSNPATLQPLGLDGKILASWFQSVSTRTAGFNTINIGEMYSAALFIMILLMFVGASPSFTGGGIKTTTLASILLAVWNMIRGRKDVVAFRRRIPSYLVYKALSVTVAALTYVIIITLLLTITERVDILTAMFETVSAFGTVG</sequence>
<dbReference type="Proteomes" id="UP000199545">
    <property type="component" value="Unassembled WGS sequence"/>
</dbReference>
<dbReference type="GO" id="GO:0005886">
    <property type="term" value="C:plasma membrane"/>
    <property type="evidence" value="ECO:0007669"/>
    <property type="project" value="UniProtKB-SubCell"/>
</dbReference>
<evidence type="ECO:0000313" key="10">
    <source>
        <dbReference type="Proteomes" id="UP000199545"/>
    </source>
</evidence>
<keyword evidence="5 8" id="KW-1133">Transmembrane helix</keyword>
<feature type="transmembrane region" description="Helical" evidence="8">
    <location>
        <begin position="162"/>
        <end position="195"/>
    </location>
</feature>
<keyword evidence="6" id="KW-0406">Ion transport</keyword>
<gene>
    <name evidence="9" type="ORF">SAMN05421852_10325</name>
</gene>
<keyword evidence="3" id="KW-1003">Cell membrane</keyword>
<keyword evidence="10" id="KW-1185">Reference proteome</keyword>